<sequence>MQFSTITQLILLATAPLAMASVAAERTSSNSVFDVRMECIKNNCGGVGAGCAGAWCCVRYNKDGCKCIAPGDISELLQNGDKCPAA</sequence>
<proteinExistence type="predicted"/>
<keyword evidence="1" id="KW-0732">Signal</keyword>
<feature type="signal peptide" evidence="1">
    <location>
        <begin position="1"/>
        <end position="20"/>
    </location>
</feature>
<evidence type="ECO:0000313" key="2">
    <source>
        <dbReference type="EMBL" id="KXH56592.1"/>
    </source>
</evidence>
<name>A0A135U886_9PEZI</name>
<protein>
    <recommendedName>
        <fullName evidence="4">Biotrophy-associated secreted protein 2</fullName>
    </recommendedName>
</protein>
<accession>A0A135U886</accession>
<keyword evidence="3" id="KW-1185">Reference proteome</keyword>
<dbReference type="Proteomes" id="UP000070121">
    <property type="component" value="Unassembled WGS sequence"/>
</dbReference>
<feature type="chain" id="PRO_5007804657" description="Biotrophy-associated secreted protein 2" evidence="1">
    <location>
        <begin position="21"/>
        <end position="86"/>
    </location>
</feature>
<dbReference type="AlphaFoldDB" id="A0A135U886"/>
<dbReference type="EMBL" id="JFFI01001649">
    <property type="protein sequence ID" value="KXH56592.1"/>
    <property type="molecule type" value="Genomic_DNA"/>
</dbReference>
<comment type="caution">
    <text evidence="2">The sequence shown here is derived from an EMBL/GenBank/DDBJ whole genome shotgun (WGS) entry which is preliminary data.</text>
</comment>
<evidence type="ECO:0008006" key="4">
    <source>
        <dbReference type="Google" id="ProtNLM"/>
    </source>
</evidence>
<organism evidence="2 3">
    <name type="scientific">Colletotrichum salicis</name>
    <dbReference type="NCBI Taxonomy" id="1209931"/>
    <lineage>
        <taxon>Eukaryota</taxon>
        <taxon>Fungi</taxon>
        <taxon>Dikarya</taxon>
        <taxon>Ascomycota</taxon>
        <taxon>Pezizomycotina</taxon>
        <taxon>Sordariomycetes</taxon>
        <taxon>Hypocreomycetidae</taxon>
        <taxon>Glomerellales</taxon>
        <taxon>Glomerellaceae</taxon>
        <taxon>Colletotrichum</taxon>
        <taxon>Colletotrichum acutatum species complex</taxon>
    </lineage>
</organism>
<gene>
    <name evidence="2" type="ORF">CSAL01_03426</name>
</gene>
<dbReference type="OrthoDB" id="4834270at2759"/>
<reference evidence="2 3" key="1">
    <citation type="submission" date="2014-02" db="EMBL/GenBank/DDBJ databases">
        <title>The genome sequence of Colletotrichum salicis CBS 607.94.</title>
        <authorList>
            <person name="Baroncelli R."/>
            <person name="Thon M.R."/>
        </authorList>
    </citation>
    <scope>NUCLEOTIDE SEQUENCE [LARGE SCALE GENOMIC DNA]</scope>
    <source>
        <strain evidence="2 3">CBS 607.94</strain>
    </source>
</reference>
<evidence type="ECO:0000313" key="3">
    <source>
        <dbReference type="Proteomes" id="UP000070121"/>
    </source>
</evidence>
<evidence type="ECO:0000256" key="1">
    <source>
        <dbReference type="SAM" id="SignalP"/>
    </source>
</evidence>